<gene>
    <name evidence="1" type="ORF">S03H2_10606</name>
</gene>
<sequence length="150" mass="16686">MTFETGPYLKMACFCERVLREVDGVATVVRVIDRLTHTESKPDAPAEMPPVPYEMKLVIMLIPGQALGRHDLKVERELPSGIRDKPIAFTVQMEGGNRGANIVVDTKMTFPLEGLYWFNVYLDDVLLTKIPFQVLYQRIAIPGAAPGAAP</sequence>
<evidence type="ECO:0008006" key="2">
    <source>
        <dbReference type="Google" id="ProtNLM"/>
    </source>
</evidence>
<evidence type="ECO:0000313" key="1">
    <source>
        <dbReference type="EMBL" id="GAH36494.1"/>
    </source>
</evidence>
<protein>
    <recommendedName>
        <fullName evidence="2">Wzt C-terminal domain-containing protein</fullName>
    </recommendedName>
</protein>
<dbReference type="AlphaFoldDB" id="X1G4M5"/>
<dbReference type="InterPro" id="IPR054221">
    <property type="entry name" value="DUF6941"/>
</dbReference>
<dbReference type="EMBL" id="BARU01005446">
    <property type="protein sequence ID" value="GAH36494.1"/>
    <property type="molecule type" value="Genomic_DNA"/>
</dbReference>
<name>X1G4M5_9ZZZZ</name>
<proteinExistence type="predicted"/>
<dbReference type="Pfam" id="PF22091">
    <property type="entry name" value="DUF6941"/>
    <property type="match status" value="1"/>
</dbReference>
<accession>X1G4M5</accession>
<comment type="caution">
    <text evidence="1">The sequence shown here is derived from an EMBL/GenBank/DDBJ whole genome shotgun (WGS) entry which is preliminary data.</text>
</comment>
<organism evidence="1">
    <name type="scientific">marine sediment metagenome</name>
    <dbReference type="NCBI Taxonomy" id="412755"/>
    <lineage>
        <taxon>unclassified sequences</taxon>
        <taxon>metagenomes</taxon>
        <taxon>ecological metagenomes</taxon>
    </lineage>
</organism>
<reference evidence="1" key="1">
    <citation type="journal article" date="2014" name="Front. Microbiol.">
        <title>High frequency of phylogenetically diverse reductive dehalogenase-homologous genes in deep subseafloor sedimentary metagenomes.</title>
        <authorList>
            <person name="Kawai M."/>
            <person name="Futagami T."/>
            <person name="Toyoda A."/>
            <person name="Takaki Y."/>
            <person name="Nishi S."/>
            <person name="Hori S."/>
            <person name="Arai W."/>
            <person name="Tsubouchi T."/>
            <person name="Morono Y."/>
            <person name="Uchiyama I."/>
            <person name="Ito T."/>
            <person name="Fujiyama A."/>
            <person name="Inagaki F."/>
            <person name="Takami H."/>
        </authorList>
    </citation>
    <scope>NUCLEOTIDE SEQUENCE</scope>
    <source>
        <strain evidence="1">Expedition CK06-06</strain>
    </source>
</reference>